<dbReference type="HOGENOM" id="CLU_1967589_0_0_0"/>
<feature type="transmembrane region" description="Helical" evidence="1">
    <location>
        <begin position="67"/>
        <end position="87"/>
    </location>
</feature>
<dbReference type="EMBL" id="CM001376">
    <property type="protein sequence ID" value="EHM13035.1"/>
    <property type="molecule type" value="Genomic_DNA"/>
</dbReference>
<dbReference type="STRING" id="885272.JonanDRAFT_0640"/>
<accession>H0UK25</accession>
<feature type="transmembrane region" description="Helical" evidence="1">
    <location>
        <begin position="14"/>
        <end position="34"/>
    </location>
</feature>
<keyword evidence="3" id="KW-1185">Reference proteome</keyword>
<keyword evidence="1" id="KW-0812">Transmembrane</keyword>
<keyword evidence="1" id="KW-1133">Transmembrane helix</keyword>
<gene>
    <name evidence="2" type="ORF">JonanDRAFT_0640</name>
</gene>
<evidence type="ECO:0000313" key="3">
    <source>
        <dbReference type="Proteomes" id="UP000003806"/>
    </source>
</evidence>
<proteinExistence type="predicted"/>
<organism evidence="2 3">
    <name type="scientific">Jonquetella anthropi DSM 22815</name>
    <dbReference type="NCBI Taxonomy" id="885272"/>
    <lineage>
        <taxon>Bacteria</taxon>
        <taxon>Thermotogati</taxon>
        <taxon>Synergistota</taxon>
        <taxon>Synergistia</taxon>
        <taxon>Synergistales</taxon>
        <taxon>Dethiosulfovibrionaceae</taxon>
        <taxon>Jonquetella</taxon>
    </lineage>
</organism>
<evidence type="ECO:0000256" key="1">
    <source>
        <dbReference type="SAM" id="Phobius"/>
    </source>
</evidence>
<name>H0UK25_9BACT</name>
<reference evidence="2 3" key="1">
    <citation type="submission" date="2011-11" db="EMBL/GenBank/DDBJ databases">
        <title>The Noncontiguous Finished genome of Jonquetella anthropi DSM 22815.</title>
        <authorList>
            <consortium name="US DOE Joint Genome Institute (JGI-PGF)"/>
            <person name="Lucas S."/>
            <person name="Copeland A."/>
            <person name="Lapidus A."/>
            <person name="Glavina del Rio T."/>
            <person name="Dalin E."/>
            <person name="Tice H."/>
            <person name="Bruce D."/>
            <person name="Goodwin L."/>
            <person name="Pitluck S."/>
            <person name="Peters L."/>
            <person name="Mikhailova N."/>
            <person name="Held B."/>
            <person name="Kyrpides N."/>
            <person name="Mavromatis K."/>
            <person name="Ivanova N."/>
            <person name="Markowitz V."/>
            <person name="Cheng J.-F."/>
            <person name="Hugenholtz P."/>
            <person name="Woyke T."/>
            <person name="Wu D."/>
            <person name="Gronow S."/>
            <person name="Wellnitz S."/>
            <person name="Brambilla E."/>
            <person name="Klenk H.-P."/>
            <person name="Eisen J.A."/>
        </authorList>
    </citation>
    <scope>NUCLEOTIDE SEQUENCE [LARGE SCALE GENOMIC DNA]</scope>
    <source>
        <strain evidence="2 3">DSM 22815</strain>
    </source>
</reference>
<feature type="transmembrane region" description="Helical" evidence="1">
    <location>
        <begin position="99"/>
        <end position="120"/>
    </location>
</feature>
<keyword evidence="1" id="KW-0472">Membrane</keyword>
<dbReference type="AlphaFoldDB" id="H0UK25"/>
<dbReference type="Proteomes" id="UP000003806">
    <property type="component" value="Chromosome"/>
</dbReference>
<sequence length="127" mass="14078">MAQKTIETALSPKWILRLTCLPWAWFVCLSDFLLPVRNGLLFVVLPMIALPCWACWVGRKARLGRQVVGAMVLSCALSVLLTWLTPLDWGYYFKPLTPVQASGLFAASVAIPAALLWRFAEAPESAD</sequence>
<evidence type="ECO:0000313" key="2">
    <source>
        <dbReference type="EMBL" id="EHM13035.1"/>
    </source>
</evidence>
<protein>
    <submittedName>
        <fullName evidence="2">Uncharacterized protein</fullName>
    </submittedName>
</protein>
<feature type="transmembrane region" description="Helical" evidence="1">
    <location>
        <begin position="40"/>
        <end position="58"/>
    </location>
</feature>
<dbReference type="RefSeq" id="WP_008520898.1">
    <property type="nucleotide sequence ID" value="NZ_CM001376.1"/>
</dbReference>